<protein>
    <submittedName>
        <fullName evidence="1">Uncharacterized protein</fullName>
    </submittedName>
</protein>
<evidence type="ECO:0000313" key="1">
    <source>
        <dbReference type="EMBL" id="GAY51968.1"/>
    </source>
</evidence>
<accession>A0A2H5PHY4</accession>
<comment type="caution">
    <text evidence="1">The sequence shown here is derived from an EMBL/GenBank/DDBJ whole genome shotgun (WGS) entry which is preliminary data.</text>
</comment>
<proteinExistence type="predicted"/>
<sequence>MKALEKKIGRALLIRFYPKTLRKKQLDLGVSEHELTAVKPSYWLTGKKMEYLMCSKWLKEFQVEQGTFQSQGPNDIFGEALQKKPNGSRVQGLV</sequence>
<name>A0A2H5PHY4_CITUN</name>
<dbReference type="EMBL" id="BDQV01000076">
    <property type="protein sequence ID" value="GAY51968.1"/>
    <property type="molecule type" value="Genomic_DNA"/>
</dbReference>
<evidence type="ECO:0000313" key="2">
    <source>
        <dbReference type="Proteomes" id="UP000236630"/>
    </source>
</evidence>
<dbReference type="AlphaFoldDB" id="A0A2H5PHY4"/>
<dbReference type="EMBL" id="BDQV01000076">
    <property type="protein sequence ID" value="GAY51969.1"/>
    <property type="molecule type" value="Genomic_DNA"/>
</dbReference>
<gene>
    <name evidence="1" type="ORF">CUMW_138350</name>
</gene>
<keyword evidence="2" id="KW-1185">Reference proteome</keyword>
<organism evidence="1 2">
    <name type="scientific">Citrus unshiu</name>
    <name type="common">Satsuma mandarin</name>
    <name type="synonym">Citrus nobilis var. unshiu</name>
    <dbReference type="NCBI Taxonomy" id="55188"/>
    <lineage>
        <taxon>Eukaryota</taxon>
        <taxon>Viridiplantae</taxon>
        <taxon>Streptophyta</taxon>
        <taxon>Embryophyta</taxon>
        <taxon>Tracheophyta</taxon>
        <taxon>Spermatophyta</taxon>
        <taxon>Magnoliopsida</taxon>
        <taxon>eudicotyledons</taxon>
        <taxon>Gunneridae</taxon>
        <taxon>Pentapetalae</taxon>
        <taxon>rosids</taxon>
        <taxon>malvids</taxon>
        <taxon>Sapindales</taxon>
        <taxon>Rutaceae</taxon>
        <taxon>Aurantioideae</taxon>
        <taxon>Citrus</taxon>
    </lineage>
</organism>
<reference evidence="1 2" key="1">
    <citation type="journal article" date="2017" name="Front. Genet.">
        <title>Draft sequencing of the heterozygous diploid genome of Satsuma (Citrus unshiu Marc.) using a hybrid assembly approach.</title>
        <authorList>
            <person name="Shimizu T."/>
            <person name="Tanizawa Y."/>
            <person name="Mochizuki T."/>
            <person name="Nagasaki H."/>
            <person name="Yoshioka T."/>
            <person name="Toyoda A."/>
            <person name="Fujiyama A."/>
            <person name="Kaminuma E."/>
            <person name="Nakamura Y."/>
        </authorList>
    </citation>
    <scope>NUCLEOTIDE SEQUENCE [LARGE SCALE GENOMIC DNA]</scope>
    <source>
        <strain evidence="2">cv. Miyagawa wase</strain>
    </source>
</reference>
<dbReference type="Proteomes" id="UP000236630">
    <property type="component" value="Unassembled WGS sequence"/>
</dbReference>